<evidence type="ECO:0000313" key="4">
    <source>
        <dbReference type="Proteomes" id="UP000000810"/>
    </source>
</evidence>
<evidence type="ECO:0000313" key="3">
    <source>
        <dbReference type="EMBL" id="CCE69619.1"/>
    </source>
</evidence>
<dbReference type="PIR" id="H75214">
    <property type="entry name" value="H75214"/>
</dbReference>
<keyword evidence="4" id="KW-1185">Reference proteome</keyword>
<protein>
    <submittedName>
        <fullName evidence="2">Uncharacterized protein</fullName>
    </submittedName>
</protein>
<dbReference type="HOGENOM" id="CLU_084676_0_0_2"/>
<evidence type="ECO:0000313" key="5">
    <source>
        <dbReference type="Proteomes" id="UP000009139"/>
    </source>
</evidence>
<dbReference type="Proteomes" id="UP000000810">
    <property type="component" value="Chromosome"/>
</dbReference>
<gene>
    <name evidence="2" type="ordered locus">PAB0166</name>
</gene>
<reference evidence="2 4" key="4">
    <citation type="journal article" date="2003" name="Mol. Microbiol.">
        <title>An integrated analysis of the genome of the hyperthermophilic archaeon Pyrococcus abyssi.</title>
        <authorList>
            <person name="Cohen G."/>
            <person name="Barbe V."/>
            <person name="Flament D."/>
            <person name="Galperin M."/>
            <person name="Heilig R."/>
            <person name="Ripp R."/>
            <person name="Lecompte O."/>
            <person name="Prieur D."/>
            <person name="Poch O."/>
            <person name="Quellerou J."/>
            <person name="Thierry J.C."/>
            <person name="Van der Oost J."/>
            <person name="Weissenbach J."/>
            <person name="Zivanovic Y."/>
            <person name="Forterre P."/>
        </authorList>
    </citation>
    <scope>NUCLEOTIDE SEQUENCE [LARGE SCALE GENOMIC DNA]</scope>
    <source>
        <strain evidence="4">GE5 / Orsay</strain>
        <strain evidence="2">Orsay</strain>
    </source>
</reference>
<reference evidence="3 5" key="5">
    <citation type="journal article" date="2012" name="Curr. Microbiol.">
        <title>Re-annotation of two hyperthermophilic archaea Pyrococcus abyssi GE5 and Pyrococcus furiosus DSM 3638.</title>
        <authorList>
            <person name="Gao J."/>
            <person name="Wang J."/>
        </authorList>
    </citation>
    <scope>GENOME REANNOTATION</scope>
    <source>
        <strain evidence="3">GE5</strain>
        <strain evidence="5">GE5 / Orsay</strain>
    </source>
</reference>
<dbReference type="EMBL" id="HE613800">
    <property type="protein sequence ID" value="CCE69619.1"/>
    <property type="molecule type" value="Genomic_DNA"/>
</dbReference>
<feature type="transmembrane region" description="Helical" evidence="1">
    <location>
        <begin position="248"/>
        <end position="265"/>
    </location>
</feature>
<dbReference type="OrthoDB" id="86316at2157"/>
<sequence length="269" mass="30329">MKRAWSKIAIFLVLIMVIPGVKALNPVEGRVVVIALIQNGSDSYVTAAFLTNSSGGNVVYKGLVKLIEIEDLGKNVRIKVQLNLTDAEPYLENLVKMDFLNEKALRRVIFMDFLVDKEDNTFNMNGTRVLFPFLLVEENVKPFHIFEPLRKEKLNVVGSDVVDATKFYSPRTFSYTFCSGSIGTRNVTCDPSIKLNYADIIAKSNYVIEANLFFPNDPFGIYNGPVLLSFQINSSELNEPLMENGQNWGPYLVVFLFFLLGIGAFKMKR</sequence>
<reference evidence="2" key="1">
    <citation type="submission" date="1999-07" db="EMBL/GenBank/DDBJ databases">
        <authorList>
            <person name="Genoscope"/>
        </authorList>
    </citation>
    <scope>NUCLEOTIDE SEQUENCE</scope>
    <source>
        <strain evidence="2">Orsay</strain>
    </source>
</reference>
<accession>Q9V231</accession>
<reference evidence="2" key="3">
    <citation type="journal article" date="2001" name="Genome Res.">
        <title>Genome evolution at the genus level: comparison of three complete genomes of hyperthermophilic archaea.</title>
        <authorList>
            <person name="Lecompte O."/>
            <person name="Ripp R."/>
            <person name="Puzos-Barbe V."/>
            <person name="Duprat S."/>
            <person name="Heilig R."/>
            <person name="Dietrich J."/>
            <person name="Thierry J.C."/>
            <person name="Poch O."/>
        </authorList>
    </citation>
    <scope>NUCLEOTIDE SEQUENCE</scope>
    <source>
        <strain evidence="2">Orsay</strain>
    </source>
</reference>
<dbReference type="Proteomes" id="UP000009139">
    <property type="component" value="Chromosome"/>
</dbReference>
<dbReference type="STRING" id="272844.PAB0166"/>
<keyword evidence="1" id="KW-1133">Transmembrane helix</keyword>
<name>Q9V231_PYRAB</name>
<dbReference type="eggNOG" id="arCOG07079">
    <property type="taxonomic scope" value="Archaea"/>
</dbReference>
<reference evidence="2" key="2">
    <citation type="journal article" date="2000" name="J. Mol. Biol.">
        <title>Archaeal homologs of eukaryotic methylation guide small nucleolar RNAs: lessons from the Pyrococcus genomes.</title>
        <authorList>
            <person name="Gaspin C."/>
            <person name="Cavaille J."/>
            <person name="Erauso G."/>
        </authorList>
    </citation>
    <scope>NUCLEOTIDE SEQUENCE</scope>
    <source>
        <strain evidence="2">Orsay</strain>
    </source>
</reference>
<organism evidence="2 4">
    <name type="scientific">Pyrococcus abyssi (strain GE5 / Orsay)</name>
    <dbReference type="NCBI Taxonomy" id="272844"/>
    <lineage>
        <taxon>Archaea</taxon>
        <taxon>Methanobacteriati</taxon>
        <taxon>Methanobacteriota</taxon>
        <taxon>Thermococci</taxon>
        <taxon>Thermococcales</taxon>
        <taxon>Thermococcaceae</taxon>
        <taxon>Pyrococcus</taxon>
    </lineage>
</organism>
<dbReference type="KEGG" id="pab:PAB0166"/>
<evidence type="ECO:0000313" key="2">
    <source>
        <dbReference type="EMBL" id="CAB49167.1"/>
    </source>
</evidence>
<keyword evidence="1" id="KW-0812">Transmembrane</keyword>
<keyword evidence="1" id="KW-0472">Membrane</keyword>
<dbReference type="AlphaFoldDB" id="Q9V231"/>
<dbReference type="EMBL" id="AJ248283">
    <property type="protein sequence ID" value="CAB49167.1"/>
    <property type="molecule type" value="Genomic_DNA"/>
</dbReference>
<dbReference type="RefSeq" id="WP_010867367.1">
    <property type="nucleotide sequence ID" value="NC_000868.1"/>
</dbReference>
<evidence type="ECO:0000256" key="1">
    <source>
        <dbReference type="SAM" id="Phobius"/>
    </source>
</evidence>
<proteinExistence type="predicted"/>
<dbReference type="PATRIC" id="fig|272844.11.peg.260"/>